<reference evidence="2 3" key="1">
    <citation type="submission" date="2024-12" db="EMBL/GenBank/DDBJ databases">
        <title>Draft genome sequence of Chryseobacterium kwangjuense AG447.</title>
        <authorList>
            <person name="Cheptsov V.S."/>
            <person name="Belov A."/>
            <person name="Zavarzina A.G."/>
        </authorList>
    </citation>
    <scope>NUCLEOTIDE SEQUENCE [LARGE SCALE GENOMIC DNA]</scope>
    <source>
        <strain evidence="2 3">AG447</strain>
    </source>
</reference>
<evidence type="ECO:0000313" key="2">
    <source>
        <dbReference type="EMBL" id="MFN1217503.1"/>
    </source>
</evidence>
<proteinExistence type="predicted"/>
<dbReference type="EMBL" id="JBJXVJ010000002">
    <property type="protein sequence ID" value="MFN1217503.1"/>
    <property type="molecule type" value="Genomic_DNA"/>
</dbReference>
<dbReference type="Proteomes" id="UP001634154">
    <property type="component" value="Unassembled WGS sequence"/>
</dbReference>
<keyword evidence="3" id="KW-1185">Reference proteome</keyword>
<feature type="compositionally biased region" description="Polar residues" evidence="1">
    <location>
        <begin position="267"/>
        <end position="285"/>
    </location>
</feature>
<dbReference type="InterPro" id="IPR044929">
    <property type="entry name" value="DNA/RNA_non-sp_Endonuclease_sf"/>
</dbReference>
<protein>
    <recommendedName>
        <fullName evidence="4">DNA/RNA non-specific endonuclease</fullName>
    </recommendedName>
</protein>
<gene>
    <name evidence="2" type="ORF">ACKW6Q_11095</name>
</gene>
<organism evidence="2 3">
    <name type="scientific">Chryseobacterium kwangjuense</name>
    <dbReference type="NCBI Taxonomy" id="267125"/>
    <lineage>
        <taxon>Bacteria</taxon>
        <taxon>Pseudomonadati</taxon>
        <taxon>Bacteroidota</taxon>
        <taxon>Flavobacteriia</taxon>
        <taxon>Flavobacteriales</taxon>
        <taxon>Weeksellaceae</taxon>
        <taxon>Chryseobacterium group</taxon>
        <taxon>Chryseobacterium</taxon>
    </lineage>
</organism>
<feature type="compositionally biased region" description="Polar residues" evidence="1">
    <location>
        <begin position="295"/>
        <end position="307"/>
    </location>
</feature>
<dbReference type="RefSeq" id="WP_409356720.1">
    <property type="nucleotide sequence ID" value="NZ_JBJXVJ010000002.1"/>
</dbReference>
<accession>A0ABW9K2M1</accession>
<comment type="caution">
    <text evidence="2">The sequence shown here is derived from an EMBL/GenBank/DDBJ whole genome shotgun (WGS) entry which is preliminary data.</text>
</comment>
<evidence type="ECO:0000313" key="3">
    <source>
        <dbReference type="Proteomes" id="UP001634154"/>
    </source>
</evidence>
<feature type="region of interest" description="Disordered" evidence="1">
    <location>
        <begin position="56"/>
        <end position="116"/>
    </location>
</feature>
<feature type="compositionally biased region" description="Basic and acidic residues" evidence="1">
    <location>
        <begin position="250"/>
        <end position="266"/>
    </location>
</feature>
<evidence type="ECO:0008006" key="4">
    <source>
        <dbReference type="Google" id="ProtNLM"/>
    </source>
</evidence>
<sequence>MGNRDDKNTLDGRVFSVLVNAFKNSETMKAEKITKKTAASRSSKKYFFGAKKKLRGALSKESKAVKKPVAAPKPVKKEEKDKKAKTPAESLKKPFKEIESTAKKYQKHRDPQKVSDEKYDAALLPSEQANTSVANRHHLDIIPDEKKEFKKSAFKEKLQKQINETIESKSDAKKVATNGVAKSDTDKISESLQKEKEAAGGEIESGTIVPPDKPIAPKNEITSQEPVPLIQEKPESKTQTTQKANLAPAKKTEEETDFTKETKTLDDQYSQNNLSTEKLQNSNEPSFMAADSQKSESQAKAQELTNTYRKDENKTIAGTKSGNEKAMNAAYTSMLQNNSEAKADVFSSQNAKSKEENATRETIRKGLDEIFTATNTKVLGYFKTIDDYIEIVFGNKMSENLNKFSDRVADLLDENTGFFNELGAAVTGDELLSEKKIFDIAKKEFIENMQTPIDDLVKVVDNCLFLAATEVKKGKAEKDKFWKQQPDKDKKIAGDIFDEANTKFEGLESSIESKQESIIDAVTEKFSAAMDELDSRFEKAKIENMSWLDRAIAAVKSVINTIIELKNAIQAVAKKAAKYAEAIIDDPITFFGNLADAVGQGFTNFKNNIDKHLIKGVLQWLTGSIGDEIILPKELNLEGITSLVLQILGISIKKIKQLVIDVIGQERFNFIEKGVDMAISAGNKILDIFRILNEKGLAGLWEFIKEEFSDLKEMLIENVKTFVVETITQKAMEYLLSLLIPGAGFIRAAQLLIKFVVTLFQKAAQIVKIIDGILDTFGDILNKNLSAVTQKVEDVFSNFLSLAISFLAAVLGLDGIVGKVQKFIQQKIRPKIDAVLKKIALKIKQIAEKIGLMKLIDKSMKAVEKGKAWVDDKKKKAKDTAKKYGEKLLNFLKIRKTFKSENGETHTLYFKGKDENVTLMVASNPKTFTDFLKQIGTVKGNKAKAKKDAETEFDALQTALSKKNMGATDEEYKTEQTKKYEKVTQHVTTLSNYMPPLFDIEGIGKFELNFGSLNKSGYGTKMEVKNLHKSTKPPIGSVPGVSNDSYDTLRKKRNGGSTYYILGHLLNHNLGGSGNDFRNLTPLTRKGNKDHNVDIEEKVKEDLKAGKVINYTVVPNYGSLNEVKRKPANLSAKKKIVVDAEEKTPVTVNYIFESWDKEKPTEKFSKTDFFNNETDFKNGTYED</sequence>
<feature type="compositionally biased region" description="Basic and acidic residues" evidence="1">
    <location>
        <begin position="183"/>
        <end position="199"/>
    </location>
</feature>
<feature type="compositionally biased region" description="Basic and acidic residues" evidence="1">
    <location>
        <begin position="75"/>
        <end position="116"/>
    </location>
</feature>
<name>A0ABW9K2M1_9FLAO</name>
<feature type="region of interest" description="Disordered" evidence="1">
    <location>
        <begin position="169"/>
        <end position="307"/>
    </location>
</feature>
<dbReference type="Gene3D" id="3.40.570.10">
    <property type="entry name" value="Extracellular Endonuclease, subunit A"/>
    <property type="match status" value="1"/>
</dbReference>
<evidence type="ECO:0000256" key="1">
    <source>
        <dbReference type="SAM" id="MobiDB-lite"/>
    </source>
</evidence>